<keyword evidence="1" id="KW-0812">Transmembrane</keyword>
<accession>A0ABQ1VJA0</accession>
<keyword evidence="3" id="KW-1185">Reference proteome</keyword>
<name>A0ABQ1VJA0_9RHOB</name>
<comment type="caution">
    <text evidence="2">The sequence shown here is derived from an EMBL/GenBank/DDBJ whole genome shotgun (WGS) entry which is preliminary data.</text>
</comment>
<organism evidence="2 3">
    <name type="scientific">Paracoccus acridae</name>
    <dbReference type="NCBI Taxonomy" id="1795310"/>
    <lineage>
        <taxon>Bacteria</taxon>
        <taxon>Pseudomonadati</taxon>
        <taxon>Pseudomonadota</taxon>
        <taxon>Alphaproteobacteria</taxon>
        <taxon>Rhodobacterales</taxon>
        <taxon>Paracoccaceae</taxon>
        <taxon>Paracoccus</taxon>
    </lineage>
</organism>
<feature type="transmembrane region" description="Helical" evidence="1">
    <location>
        <begin position="43"/>
        <end position="65"/>
    </location>
</feature>
<evidence type="ECO:0008006" key="4">
    <source>
        <dbReference type="Google" id="ProtNLM"/>
    </source>
</evidence>
<keyword evidence="1" id="KW-1133">Transmembrane helix</keyword>
<reference evidence="3" key="1">
    <citation type="journal article" date="2019" name="Int. J. Syst. Evol. Microbiol.">
        <title>The Global Catalogue of Microorganisms (GCM) 10K type strain sequencing project: providing services to taxonomists for standard genome sequencing and annotation.</title>
        <authorList>
            <consortium name="The Broad Institute Genomics Platform"/>
            <consortium name="The Broad Institute Genome Sequencing Center for Infectious Disease"/>
            <person name="Wu L."/>
            <person name="Ma J."/>
        </authorList>
    </citation>
    <scope>NUCLEOTIDE SEQUENCE [LARGE SCALE GENOMIC DNA]</scope>
    <source>
        <strain evidence="3">CGMCC 1.15419</strain>
    </source>
</reference>
<sequence>MPDRTLGGTLDGADWTVLLHPGERLLWQGRAIGAGRPDLPVRFWTMLGTILSLGSLLFLLIAFLGRSQPDFVVGFGGIGVVALVIGLTCRILPRRLQIARLRRCRYALTDRRMLVHDGSALRAWDITPDLDLTIHPEEPGSVIVDPPWLDNRPPKPQREAGFIGIAGAGRIAAMIRDIQSRQTDRTETGS</sequence>
<dbReference type="EMBL" id="BMIV01000005">
    <property type="protein sequence ID" value="GGF67196.1"/>
    <property type="molecule type" value="Genomic_DNA"/>
</dbReference>
<evidence type="ECO:0000313" key="3">
    <source>
        <dbReference type="Proteomes" id="UP000640509"/>
    </source>
</evidence>
<evidence type="ECO:0000313" key="2">
    <source>
        <dbReference type="EMBL" id="GGF67196.1"/>
    </source>
</evidence>
<protein>
    <recommendedName>
        <fullName evidence="4">PH domain-containing protein</fullName>
    </recommendedName>
</protein>
<dbReference type="RefSeq" id="WP_188714996.1">
    <property type="nucleotide sequence ID" value="NZ_BMIV01000005.1"/>
</dbReference>
<feature type="transmembrane region" description="Helical" evidence="1">
    <location>
        <begin position="71"/>
        <end position="93"/>
    </location>
</feature>
<evidence type="ECO:0000256" key="1">
    <source>
        <dbReference type="SAM" id="Phobius"/>
    </source>
</evidence>
<keyword evidence="1" id="KW-0472">Membrane</keyword>
<dbReference type="Proteomes" id="UP000640509">
    <property type="component" value="Unassembled WGS sequence"/>
</dbReference>
<gene>
    <name evidence="2" type="ORF">GCM10011402_19380</name>
</gene>
<proteinExistence type="predicted"/>